<dbReference type="AlphaFoldDB" id="A0A1G7Q9N1"/>
<accession>A0A1G7Q9N1</accession>
<evidence type="ECO:0000313" key="1">
    <source>
        <dbReference type="EMBL" id="SDF94649.1"/>
    </source>
</evidence>
<protein>
    <submittedName>
        <fullName evidence="1">Uncharacterized protein</fullName>
    </submittedName>
</protein>
<name>A0A1G7Q9N1_9EURY</name>
<organism evidence="1 2">
    <name type="scientific">Halorubrum xinjiangense</name>
    <dbReference type="NCBI Taxonomy" id="261291"/>
    <lineage>
        <taxon>Archaea</taxon>
        <taxon>Methanobacteriati</taxon>
        <taxon>Methanobacteriota</taxon>
        <taxon>Stenosarchaea group</taxon>
        <taxon>Halobacteria</taxon>
        <taxon>Halobacteriales</taxon>
        <taxon>Haloferacaceae</taxon>
        <taxon>Halorubrum</taxon>
    </lineage>
</organism>
<sequence>MSDGRNASLSIGFGYGSDNWPDGGLELNWFTAIHYTLEQYIN</sequence>
<keyword evidence="2" id="KW-1185">Reference proteome</keyword>
<gene>
    <name evidence="1" type="ORF">SAMN04488067_11179</name>
</gene>
<dbReference type="EMBL" id="FNBO01000011">
    <property type="protein sequence ID" value="SDF94649.1"/>
    <property type="molecule type" value="Genomic_DNA"/>
</dbReference>
<proteinExistence type="predicted"/>
<evidence type="ECO:0000313" key="2">
    <source>
        <dbReference type="Proteomes" id="UP000324020"/>
    </source>
</evidence>
<dbReference type="Proteomes" id="UP000324020">
    <property type="component" value="Unassembled WGS sequence"/>
</dbReference>
<reference evidence="1 2" key="1">
    <citation type="submission" date="2016-10" db="EMBL/GenBank/DDBJ databases">
        <authorList>
            <person name="Varghese N."/>
            <person name="Submissions S."/>
        </authorList>
    </citation>
    <scope>NUCLEOTIDE SEQUENCE [LARGE SCALE GENOMIC DNA]</scope>
    <source>
        <strain evidence="1 2">CGMCC 1.3527</strain>
    </source>
</reference>